<organism evidence="1 2">
    <name type="scientific">Amycolatopsis eburnea</name>
    <dbReference type="NCBI Taxonomy" id="2267691"/>
    <lineage>
        <taxon>Bacteria</taxon>
        <taxon>Bacillati</taxon>
        <taxon>Actinomycetota</taxon>
        <taxon>Actinomycetes</taxon>
        <taxon>Pseudonocardiales</taxon>
        <taxon>Pseudonocardiaceae</taxon>
        <taxon>Amycolatopsis</taxon>
    </lineage>
</organism>
<gene>
    <name evidence="1" type="ORF">EIY87_16775</name>
</gene>
<name>A0A427TBU7_9PSEU</name>
<proteinExistence type="predicted"/>
<dbReference type="OrthoDB" id="4554885at2"/>
<evidence type="ECO:0000313" key="2">
    <source>
        <dbReference type="Proteomes" id="UP000267081"/>
    </source>
</evidence>
<dbReference type="EMBL" id="RSEC01000036">
    <property type="protein sequence ID" value="RSD19890.1"/>
    <property type="molecule type" value="Genomic_DNA"/>
</dbReference>
<reference evidence="1 2" key="1">
    <citation type="submission" date="2018-12" db="EMBL/GenBank/DDBJ databases">
        <title>Amycolatopsis eburnea sp. nov. actinomycete associate with arbuscular mycorrhiza fungal spore.</title>
        <authorList>
            <person name="Lumyong S."/>
            <person name="Chaiya L."/>
        </authorList>
    </citation>
    <scope>NUCLEOTIDE SEQUENCE [LARGE SCALE GENOMIC DNA]</scope>
    <source>
        <strain evidence="1 2">GLM-1</strain>
    </source>
</reference>
<dbReference type="Proteomes" id="UP000267081">
    <property type="component" value="Unassembled WGS sequence"/>
</dbReference>
<protein>
    <recommendedName>
        <fullName evidence="3">Asp23/Gls24 family envelope stress response protein</fullName>
    </recommendedName>
</protein>
<dbReference type="AlphaFoldDB" id="A0A427TBU7"/>
<evidence type="ECO:0008006" key="3">
    <source>
        <dbReference type="Google" id="ProtNLM"/>
    </source>
</evidence>
<keyword evidence="2" id="KW-1185">Reference proteome</keyword>
<sequence>MTAAEAVERIVGALEEIDGLRPATPVSPETTWLPVDWAGMAVDLSAEVVQIRLIATRLPIPPLLERAAELVRPLLAGTEWEKARLRLVVTDLDGAAFAGDPRHTNG</sequence>
<accession>A0A427TBU7</accession>
<dbReference type="RefSeq" id="WP_125308950.1">
    <property type="nucleotide sequence ID" value="NZ_RSEC01000036.1"/>
</dbReference>
<comment type="caution">
    <text evidence="1">The sequence shown here is derived from an EMBL/GenBank/DDBJ whole genome shotgun (WGS) entry which is preliminary data.</text>
</comment>
<evidence type="ECO:0000313" key="1">
    <source>
        <dbReference type="EMBL" id="RSD19890.1"/>
    </source>
</evidence>